<organism evidence="1 2">
    <name type="scientific">Aspergillus violaceofuscus (strain CBS 115571)</name>
    <dbReference type="NCBI Taxonomy" id="1450538"/>
    <lineage>
        <taxon>Eukaryota</taxon>
        <taxon>Fungi</taxon>
        <taxon>Dikarya</taxon>
        <taxon>Ascomycota</taxon>
        <taxon>Pezizomycotina</taxon>
        <taxon>Eurotiomycetes</taxon>
        <taxon>Eurotiomycetidae</taxon>
        <taxon>Eurotiales</taxon>
        <taxon>Aspergillaceae</taxon>
        <taxon>Aspergillus</taxon>
    </lineage>
</organism>
<dbReference type="STRING" id="1450538.A0A2V5HQB0"/>
<dbReference type="EMBL" id="KZ825101">
    <property type="protein sequence ID" value="PYI24832.1"/>
    <property type="molecule type" value="Genomic_DNA"/>
</dbReference>
<name>A0A2V5HQB0_ASPV1</name>
<protein>
    <submittedName>
        <fullName evidence="1">Uncharacterized protein</fullName>
    </submittedName>
</protein>
<sequence length="143" mass="16218">MIRTHRTQSDEAIEECLDGLKVEVWNWKKIDLCTDVIAKEALETAREVSLYSSDSSGNNAVLLGWSSADGLARFPNLEKVHLYVREGLESPTRLEEYMKLFEHRLKQGKPDRPKLEFNWTTDSTNESYASTIDHSAVHSGSSC</sequence>
<gene>
    <name evidence="1" type="ORF">BO99DRAFT_5075</name>
</gene>
<keyword evidence="2" id="KW-1185">Reference proteome</keyword>
<evidence type="ECO:0000313" key="1">
    <source>
        <dbReference type="EMBL" id="PYI24832.1"/>
    </source>
</evidence>
<accession>A0A2V5HQB0</accession>
<dbReference type="Proteomes" id="UP000249829">
    <property type="component" value="Unassembled WGS sequence"/>
</dbReference>
<dbReference type="AlphaFoldDB" id="A0A2V5HQB0"/>
<proteinExistence type="predicted"/>
<reference evidence="1" key="1">
    <citation type="submission" date="2018-02" db="EMBL/GenBank/DDBJ databases">
        <title>The genomes of Aspergillus section Nigri reveals drivers in fungal speciation.</title>
        <authorList>
            <consortium name="DOE Joint Genome Institute"/>
            <person name="Vesth T.C."/>
            <person name="Nybo J."/>
            <person name="Theobald S."/>
            <person name="Brandl J."/>
            <person name="Frisvad J.C."/>
            <person name="Nielsen K.F."/>
            <person name="Lyhne E.K."/>
            <person name="Kogle M.E."/>
            <person name="Kuo A."/>
            <person name="Riley R."/>
            <person name="Clum A."/>
            <person name="Nolan M."/>
            <person name="Lipzen A."/>
            <person name="Salamov A."/>
            <person name="Henrissat B."/>
            <person name="Wiebenga A."/>
            <person name="De vries R.P."/>
            <person name="Grigoriev I.V."/>
            <person name="Mortensen U.H."/>
            <person name="Andersen M.R."/>
            <person name="Baker S.E."/>
        </authorList>
    </citation>
    <scope>NUCLEOTIDE SEQUENCE [LARGE SCALE GENOMIC DNA]</scope>
    <source>
        <strain evidence="1">CBS 115571</strain>
    </source>
</reference>
<evidence type="ECO:0000313" key="2">
    <source>
        <dbReference type="Proteomes" id="UP000249829"/>
    </source>
</evidence>